<evidence type="ECO:0000256" key="3">
    <source>
        <dbReference type="SAM" id="SignalP"/>
    </source>
</evidence>
<organism evidence="4">
    <name type="scientific">Salmonella enterica subsp. enterica serovar Javiana</name>
    <dbReference type="NCBI Taxonomy" id="363569"/>
    <lineage>
        <taxon>Bacteria</taxon>
        <taxon>Pseudomonadati</taxon>
        <taxon>Pseudomonadota</taxon>
        <taxon>Gammaproteobacteria</taxon>
        <taxon>Enterobacterales</taxon>
        <taxon>Enterobacteriaceae</taxon>
        <taxon>Salmonella</taxon>
    </lineage>
</organism>
<dbReference type="EMBL" id="DAAMJC010000029">
    <property type="protein sequence ID" value="HAC6868152.1"/>
    <property type="molecule type" value="Genomic_DNA"/>
</dbReference>
<comment type="similarity">
    <text evidence="2">Belongs to the fimbrial K88 protein family.</text>
</comment>
<sequence length="264" mass="27237">MMKKTLVALALAATTVSGSAMAWQTNGTGGSLELGGTLTPEQTSNPWEVLIGSAVTNLNESIKPGVTEVSLPVTKAITVLGIRTMSNQPFSGVSGIDPQIDFNGAINVDNNTGAGSGKTPLYAKITDAGGSDIGTLSTILSVAGLVSYNNQAQTYPLQASLSNSVNSAFSGGLLNQNGALLNTANVKTMFNSINTDFLANYNDQGATDRDYSGFASFSDSTLVFSAAYGSGILAGETIKLTLNTPTASDEIQWKASLPITVSYQ</sequence>
<dbReference type="GO" id="GO:0009289">
    <property type="term" value="C:pilus"/>
    <property type="evidence" value="ECO:0007669"/>
    <property type="project" value="InterPro"/>
</dbReference>
<reference evidence="4" key="2">
    <citation type="submission" date="2018-07" db="EMBL/GenBank/DDBJ databases">
        <authorList>
            <consortium name="NCBI Pathogen Detection Project"/>
        </authorList>
    </citation>
    <scope>NUCLEOTIDE SEQUENCE</scope>
    <source>
        <strain evidence="4">13-1023</strain>
    </source>
</reference>
<comment type="caution">
    <text evidence="4">The sequence shown here is derived from an EMBL/GenBank/DDBJ whole genome shotgun (WGS) entry which is preliminary data.</text>
</comment>
<dbReference type="Pfam" id="PF02432">
    <property type="entry name" value="Fimbrial_K88"/>
    <property type="match status" value="1"/>
</dbReference>
<feature type="chain" id="PRO_5030145432" description="Fimbrial protein" evidence="3">
    <location>
        <begin position="23"/>
        <end position="264"/>
    </location>
</feature>
<protein>
    <recommendedName>
        <fullName evidence="5">Fimbrial protein</fullName>
    </recommendedName>
</protein>
<dbReference type="InterPro" id="IPR003467">
    <property type="entry name" value="Fimbrial_K88_FaeH"/>
</dbReference>
<dbReference type="GO" id="GO:0007155">
    <property type="term" value="P:cell adhesion"/>
    <property type="evidence" value="ECO:0007669"/>
    <property type="project" value="InterPro"/>
</dbReference>
<evidence type="ECO:0000256" key="2">
    <source>
        <dbReference type="ARBA" id="ARBA00049989"/>
    </source>
</evidence>
<accession>A0A607K946</accession>
<evidence type="ECO:0000256" key="1">
    <source>
        <dbReference type="ARBA" id="ARBA00022729"/>
    </source>
</evidence>
<dbReference type="AlphaFoldDB" id="A0A607K946"/>
<gene>
    <name evidence="4" type="ORF">G0D54_23960</name>
</gene>
<reference evidence="4" key="1">
    <citation type="journal article" date="2018" name="Genome Biol.">
        <title>SKESA: strategic k-mer extension for scrupulous assemblies.</title>
        <authorList>
            <person name="Souvorov A."/>
            <person name="Agarwala R."/>
            <person name="Lipman D.J."/>
        </authorList>
    </citation>
    <scope>NUCLEOTIDE SEQUENCE</scope>
    <source>
        <strain evidence="4">13-1023</strain>
    </source>
</reference>
<keyword evidence="1 3" id="KW-0732">Signal</keyword>
<evidence type="ECO:0008006" key="5">
    <source>
        <dbReference type="Google" id="ProtNLM"/>
    </source>
</evidence>
<name>A0A607K946_SALET</name>
<proteinExistence type="inferred from homology"/>
<evidence type="ECO:0000313" key="4">
    <source>
        <dbReference type="EMBL" id="HAC6868152.1"/>
    </source>
</evidence>
<feature type="signal peptide" evidence="3">
    <location>
        <begin position="1"/>
        <end position="22"/>
    </location>
</feature>